<accession>A0A7W7XCU3</accession>
<reference evidence="2 3" key="1">
    <citation type="submission" date="2020-08" db="EMBL/GenBank/DDBJ databases">
        <title>Genomic Encyclopedia of Type Strains, Phase III (KMG-III): the genomes of soil and plant-associated and newly described type strains.</title>
        <authorList>
            <person name="Whitman W."/>
        </authorList>
    </citation>
    <scope>NUCLEOTIDE SEQUENCE [LARGE SCALE GENOMIC DNA]</scope>
    <source>
        <strain evidence="2 3">SFB5A</strain>
    </source>
</reference>
<gene>
    <name evidence="2" type="ORF">GGE06_004965</name>
</gene>
<comment type="caution">
    <text evidence="2">The sequence shown here is derived from an EMBL/GenBank/DDBJ whole genome shotgun (WGS) entry which is preliminary data.</text>
</comment>
<proteinExistence type="predicted"/>
<sequence>MHSEEDAASACAHATALIAAGRLAEAREVAETALETDGPEPTLLLVVARAHMAEDEDDHDDDAERVFRRALDLFPDHVDLLAGYAELCLRSDALDRPGRHARGPVLLERLRELAPDSPQLLRATASTSVLATAVAKGPSAALVQSLDLLQALTTAASPEAAEKDARRRAALAPYDRRLAVLDATLTALARPGRAPLRLLVRRRPEYLFLAQLTVAVLLLARHVLGPFPLWVTCAVVVLLQLPLLALRLLLRGARARGGARASGASAAGPAPAEPPLPAVRPYTRRQLVLIGAGAALAFSAFVTTTVLTHLEDIAYPRYEAAAPYTFRGMTRTDTGDELDTTAASDPSGRVAAAFTYFYTGGSGDGSELAVTASTGDFHDATAAMVYESDTLLSSTPGVGSLDDSWRADAGAYGGWMQCSRYVEYITGEHKAICFWADKGSMGSVSFKASDMSHADVEGLARTTRQTVLLPASSDS</sequence>
<feature type="transmembrane region" description="Helical" evidence="1">
    <location>
        <begin position="287"/>
        <end position="307"/>
    </location>
</feature>
<keyword evidence="1" id="KW-0812">Transmembrane</keyword>
<feature type="transmembrane region" description="Helical" evidence="1">
    <location>
        <begin position="229"/>
        <end position="250"/>
    </location>
</feature>
<dbReference type="RefSeq" id="WP_184931719.1">
    <property type="nucleotide sequence ID" value="NZ_JACHJY010000007.1"/>
</dbReference>
<protein>
    <submittedName>
        <fullName evidence="2">Tetratricopeptide (TPR) repeat protein</fullName>
    </submittedName>
</protein>
<name>A0A7W7XCU3_9ACTN</name>
<dbReference type="InterPro" id="IPR011990">
    <property type="entry name" value="TPR-like_helical_dom_sf"/>
</dbReference>
<feature type="transmembrane region" description="Helical" evidence="1">
    <location>
        <begin position="206"/>
        <end position="223"/>
    </location>
</feature>
<dbReference type="Proteomes" id="UP000582643">
    <property type="component" value="Unassembled WGS sequence"/>
</dbReference>
<evidence type="ECO:0000313" key="2">
    <source>
        <dbReference type="EMBL" id="MBB4984019.1"/>
    </source>
</evidence>
<dbReference type="AlphaFoldDB" id="A0A7W7XCU3"/>
<keyword evidence="3" id="KW-1185">Reference proteome</keyword>
<keyword evidence="1" id="KW-0472">Membrane</keyword>
<dbReference type="Gene3D" id="1.25.40.10">
    <property type="entry name" value="Tetratricopeptide repeat domain"/>
    <property type="match status" value="1"/>
</dbReference>
<evidence type="ECO:0000256" key="1">
    <source>
        <dbReference type="SAM" id="Phobius"/>
    </source>
</evidence>
<dbReference type="EMBL" id="JACHJY010000007">
    <property type="protein sequence ID" value="MBB4984019.1"/>
    <property type="molecule type" value="Genomic_DNA"/>
</dbReference>
<dbReference type="SUPFAM" id="SSF48452">
    <property type="entry name" value="TPR-like"/>
    <property type="match status" value="1"/>
</dbReference>
<keyword evidence="1" id="KW-1133">Transmembrane helix</keyword>
<evidence type="ECO:0000313" key="3">
    <source>
        <dbReference type="Proteomes" id="UP000582643"/>
    </source>
</evidence>
<organism evidence="2 3">
    <name type="scientific">Streptomyces nymphaeiformis</name>
    <dbReference type="NCBI Taxonomy" id="2663842"/>
    <lineage>
        <taxon>Bacteria</taxon>
        <taxon>Bacillati</taxon>
        <taxon>Actinomycetota</taxon>
        <taxon>Actinomycetes</taxon>
        <taxon>Kitasatosporales</taxon>
        <taxon>Streptomycetaceae</taxon>
        <taxon>Streptomyces</taxon>
    </lineage>
</organism>